<organism evidence="1 2">
    <name type="scientific">Hydnum rufescens UP504</name>
    <dbReference type="NCBI Taxonomy" id="1448309"/>
    <lineage>
        <taxon>Eukaryota</taxon>
        <taxon>Fungi</taxon>
        <taxon>Dikarya</taxon>
        <taxon>Basidiomycota</taxon>
        <taxon>Agaricomycotina</taxon>
        <taxon>Agaricomycetes</taxon>
        <taxon>Cantharellales</taxon>
        <taxon>Hydnaceae</taxon>
        <taxon>Hydnum</taxon>
    </lineage>
</organism>
<dbReference type="OrthoDB" id="3327767at2759"/>
<reference evidence="1" key="1">
    <citation type="journal article" date="2020" name="Nat. Commun.">
        <title>Large-scale genome sequencing of mycorrhizal fungi provides insights into the early evolution of symbiotic traits.</title>
        <authorList>
            <person name="Miyauchi S."/>
            <person name="Kiss E."/>
            <person name="Kuo A."/>
            <person name="Drula E."/>
            <person name="Kohler A."/>
            <person name="Sanchez-Garcia M."/>
            <person name="Morin E."/>
            <person name="Andreopoulos B."/>
            <person name="Barry K.W."/>
            <person name="Bonito G."/>
            <person name="Buee M."/>
            <person name="Carver A."/>
            <person name="Chen C."/>
            <person name="Cichocki N."/>
            <person name="Clum A."/>
            <person name="Culley D."/>
            <person name="Crous P.W."/>
            <person name="Fauchery L."/>
            <person name="Girlanda M."/>
            <person name="Hayes R.D."/>
            <person name="Keri Z."/>
            <person name="LaButti K."/>
            <person name="Lipzen A."/>
            <person name="Lombard V."/>
            <person name="Magnuson J."/>
            <person name="Maillard F."/>
            <person name="Murat C."/>
            <person name="Nolan M."/>
            <person name="Ohm R.A."/>
            <person name="Pangilinan J."/>
            <person name="Pereira M.F."/>
            <person name="Perotto S."/>
            <person name="Peter M."/>
            <person name="Pfister S."/>
            <person name="Riley R."/>
            <person name="Sitrit Y."/>
            <person name="Stielow J.B."/>
            <person name="Szollosi G."/>
            <person name="Zifcakova L."/>
            <person name="Stursova M."/>
            <person name="Spatafora J.W."/>
            <person name="Tedersoo L."/>
            <person name="Vaario L.M."/>
            <person name="Yamada A."/>
            <person name="Yan M."/>
            <person name="Wang P."/>
            <person name="Xu J."/>
            <person name="Bruns T."/>
            <person name="Baldrian P."/>
            <person name="Vilgalys R."/>
            <person name="Dunand C."/>
            <person name="Henrissat B."/>
            <person name="Grigoriev I.V."/>
            <person name="Hibbett D."/>
            <person name="Nagy L.G."/>
            <person name="Martin F.M."/>
        </authorList>
    </citation>
    <scope>NUCLEOTIDE SEQUENCE</scope>
    <source>
        <strain evidence="1">UP504</strain>
    </source>
</reference>
<proteinExistence type="predicted"/>
<keyword evidence="2" id="KW-1185">Reference proteome</keyword>
<dbReference type="EMBL" id="MU129012">
    <property type="protein sequence ID" value="KAF9510670.1"/>
    <property type="molecule type" value="Genomic_DNA"/>
</dbReference>
<evidence type="ECO:0000313" key="2">
    <source>
        <dbReference type="Proteomes" id="UP000886523"/>
    </source>
</evidence>
<comment type="caution">
    <text evidence="1">The sequence shown here is derived from an EMBL/GenBank/DDBJ whole genome shotgun (WGS) entry which is preliminary data.</text>
</comment>
<sequence>MPNYSPWMGEELPLDPTAALPYLWSQLGTNPTVGLPGLNGSVMFSTLPSVMTGDVVFQDLYACDLSVRCGIIPRASGDSFQVFIHWARKYQFISSWSFTPLSHTNCICSIPRRWACNHAAPHSDLSMSSGAFAIGGNKESINAHPVFWFDDILLYLLSSDHGVANAFAYISMQNDSLKLDPLVSFAPPVQYTLQAQTWSFVNDDHKNAFLEDVNATFYIWPIGCSLFAQNITVDVQGDNTLLSKKTAHTPSDNPTPFLQA</sequence>
<name>A0A9P6DUJ4_9AGAM</name>
<evidence type="ECO:0000313" key="1">
    <source>
        <dbReference type="EMBL" id="KAF9510670.1"/>
    </source>
</evidence>
<protein>
    <submittedName>
        <fullName evidence="1">Uncharacterized protein</fullName>
    </submittedName>
</protein>
<dbReference type="AlphaFoldDB" id="A0A9P6DUJ4"/>
<accession>A0A9P6DUJ4</accession>
<dbReference type="Proteomes" id="UP000886523">
    <property type="component" value="Unassembled WGS sequence"/>
</dbReference>
<gene>
    <name evidence="1" type="ORF">BS47DRAFT_49906</name>
</gene>